<dbReference type="Proteomes" id="UP000523079">
    <property type="component" value="Unassembled WGS sequence"/>
</dbReference>
<keyword evidence="4" id="KW-1185">Reference proteome</keyword>
<reference evidence="3 4" key="1">
    <citation type="submission" date="2020-07" db="EMBL/GenBank/DDBJ databases">
        <title>Sequencing the genomes of 1000 actinobacteria strains.</title>
        <authorList>
            <person name="Klenk H.-P."/>
        </authorList>
    </citation>
    <scope>NUCLEOTIDE SEQUENCE [LARGE SCALE GENOMIC DNA]</scope>
    <source>
        <strain evidence="3 4">DSM 100723</strain>
    </source>
</reference>
<dbReference type="InterPro" id="IPR013538">
    <property type="entry name" value="ASHA1/2-like_C"/>
</dbReference>
<evidence type="ECO:0000313" key="3">
    <source>
        <dbReference type="EMBL" id="MBA8792542.1"/>
    </source>
</evidence>
<dbReference type="Gene3D" id="3.30.530.20">
    <property type="match status" value="1"/>
</dbReference>
<name>A0A7W3INY7_9ACTN</name>
<accession>A0A7W3INY7</accession>
<evidence type="ECO:0000313" key="4">
    <source>
        <dbReference type="Proteomes" id="UP000523079"/>
    </source>
</evidence>
<dbReference type="Pfam" id="PF08327">
    <property type="entry name" value="AHSA1"/>
    <property type="match status" value="1"/>
</dbReference>
<evidence type="ECO:0000256" key="1">
    <source>
        <dbReference type="ARBA" id="ARBA00006817"/>
    </source>
</evidence>
<feature type="domain" description="Activator of Hsp90 ATPase homologue 1/2-like C-terminal" evidence="2">
    <location>
        <begin position="26"/>
        <end position="138"/>
    </location>
</feature>
<organism evidence="3 4">
    <name type="scientific">Microlunatus kandeliicorticis</name>
    <dbReference type="NCBI Taxonomy" id="1759536"/>
    <lineage>
        <taxon>Bacteria</taxon>
        <taxon>Bacillati</taxon>
        <taxon>Actinomycetota</taxon>
        <taxon>Actinomycetes</taxon>
        <taxon>Propionibacteriales</taxon>
        <taxon>Propionibacteriaceae</taxon>
        <taxon>Microlunatus</taxon>
    </lineage>
</organism>
<dbReference type="SUPFAM" id="SSF55961">
    <property type="entry name" value="Bet v1-like"/>
    <property type="match status" value="1"/>
</dbReference>
<dbReference type="AlphaFoldDB" id="A0A7W3INY7"/>
<dbReference type="RefSeq" id="WP_182558181.1">
    <property type="nucleotide sequence ID" value="NZ_JACGWT010000001.1"/>
</dbReference>
<gene>
    <name evidence="3" type="ORF">FHX74_000136</name>
</gene>
<evidence type="ECO:0000259" key="2">
    <source>
        <dbReference type="Pfam" id="PF08327"/>
    </source>
</evidence>
<sequence length="163" mass="18193">MKLTASLHEGTDGRGSVRVDDVFTTDAADLWDACTRPERLARWIAEVEGDLRPDGTFRAVFTSGWAGTGRVEVCEPPRRLVLVTREDGEAEDHRLEATLVPDGDRCRLIIEEYDLPVDELPAYGAGWQVHLEDLAATLASGDRCDLGARWSALIEDYRREPVR</sequence>
<protein>
    <submittedName>
        <fullName evidence="3">Uncharacterized protein YndB with AHSA1/START domain</fullName>
    </submittedName>
</protein>
<proteinExistence type="inferred from homology"/>
<comment type="similarity">
    <text evidence="1">Belongs to the AHA1 family.</text>
</comment>
<dbReference type="EMBL" id="JACGWT010000001">
    <property type="protein sequence ID" value="MBA8792542.1"/>
    <property type="molecule type" value="Genomic_DNA"/>
</dbReference>
<comment type="caution">
    <text evidence="3">The sequence shown here is derived from an EMBL/GenBank/DDBJ whole genome shotgun (WGS) entry which is preliminary data.</text>
</comment>
<dbReference type="InterPro" id="IPR023393">
    <property type="entry name" value="START-like_dom_sf"/>
</dbReference>